<name>A0A432W8C5_9GAMM</name>
<reference evidence="1 2" key="1">
    <citation type="journal article" date="2011" name="Front. Microbiol.">
        <title>Genomic signatures of strain selection and enhancement in Bacillus atrophaeus var. globigii, a historical biowarfare simulant.</title>
        <authorList>
            <person name="Gibbons H.S."/>
            <person name="Broomall S.M."/>
            <person name="McNew L.A."/>
            <person name="Daligault H."/>
            <person name="Chapman C."/>
            <person name="Bruce D."/>
            <person name="Karavis M."/>
            <person name="Krepps M."/>
            <person name="McGregor P.A."/>
            <person name="Hong C."/>
            <person name="Park K.H."/>
            <person name="Akmal A."/>
            <person name="Feldman A."/>
            <person name="Lin J.S."/>
            <person name="Chang W.E."/>
            <person name="Higgs B.W."/>
            <person name="Demirev P."/>
            <person name="Lindquist J."/>
            <person name="Liem A."/>
            <person name="Fochler E."/>
            <person name="Read T.D."/>
            <person name="Tapia R."/>
            <person name="Johnson S."/>
            <person name="Bishop-Lilly K.A."/>
            <person name="Detter C."/>
            <person name="Han C."/>
            <person name="Sozhamannan S."/>
            <person name="Rosenzweig C.N."/>
            <person name="Skowronski E.W."/>
        </authorList>
    </citation>
    <scope>NUCLEOTIDE SEQUENCE [LARGE SCALE GENOMIC DNA]</scope>
    <source>
        <strain evidence="1 2">MLST1</strain>
    </source>
</reference>
<dbReference type="AlphaFoldDB" id="A0A432W8C5"/>
<dbReference type="EMBL" id="PIPL01000001">
    <property type="protein sequence ID" value="RUO26383.1"/>
    <property type="molecule type" value="Genomic_DNA"/>
</dbReference>
<accession>A0A432W8C5</accession>
<dbReference type="RefSeq" id="WP_126803193.1">
    <property type="nucleotide sequence ID" value="NZ_PIPL01000001.1"/>
</dbReference>
<keyword evidence="2" id="KW-1185">Reference proteome</keyword>
<comment type="caution">
    <text evidence="1">The sequence shown here is derived from an EMBL/GenBank/DDBJ whole genome shotgun (WGS) entry which is preliminary data.</text>
</comment>
<dbReference type="Proteomes" id="UP000288293">
    <property type="component" value="Unassembled WGS sequence"/>
</dbReference>
<evidence type="ECO:0000313" key="1">
    <source>
        <dbReference type="EMBL" id="RUO26383.1"/>
    </source>
</evidence>
<protein>
    <submittedName>
        <fullName evidence="1">Uncharacterized protein</fullName>
    </submittedName>
</protein>
<organism evidence="1 2">
    <name type="scientific">Aliidiomarina minuta</name>
    <dbReference type="NCBI Taxonomy" id="880057"/>
    <lineage>
        <taxon>Bacteria</taxon>
        <taxon>Pseudomonadati</taxon>
        <taxon>Pseudomonadota</taxon>
        <taxon>Gammaproteobacteria</taxon>
        <taxon>Alteromonadales</taxon>
        <taxon>Idiomarinaceae</taxon>
        <taxon>Aliidiomarina</taxon>
    </lineage>
</organism>
<evidence type="ECO:0000313" key="2">
    <source>
        <dbReference type="Proteomes" id="UP000288293"/>
    </source>
</evidence>
<sequence length="99" mass="11552">MSDKLQQAEQLEEEFVRLSNAGDLDDQRIADILEQRDVLHRELLADIDNDSSLVPIYKPFLQQAYAHTQELQARCEEERADIKQRLITLNTSKKAHKVY</sequence>
<proteinExistence type="predicted"/>
<gene>
    <name evidence="1" type="ORF">CWE09_06655</name>
</gene>